<organism evidence="2 3">
    <name type="scientific">Didymella pomorum</name>
    <dbReference type="NCBI Taxonomy" id="749634"/>
    <lineage>
        <taxon>Eukaryota</taxon>
        <taxon>Fungi</taxon>
        <taxon>Dikarya</taxon>
        <taxon>Ascomycota</taxon>
        <taxon>Pezizomycotina</taxon>
        <taxon>Dothideomycetes</taxon>
        <taxon>Pleosporomycetidae</taxon>
        <taxon>Pleosporales</taxon>
        <taxon>Pleosporineae</taxon>
        <taxon>Didymellaceae</taxon>
        <taxon>Didymella</taxon>
    </lineage>
</organism>
<evidence type="ECO:0000313" key="2">
    <source>
        <dbReference type="EMBL" id="KAJ4400072.1"/>
    </source>
</evidence>
<gene>
    <name evidence="2" type="ORF">N0V91_008953</name>
</gene>
<dbReference type="EMBL" id="JAPEVA010000095">
    <property type="protein sequence ID" value="KAJ4400072.1"/>
    <property type="molecule type" value="Genomic_DNA"/>
</dbReference>
<sequence>MSPIQPLSDRPSTQFFGQVSPSFSLDPEPRNLTFQFLEHSDPDRSTVVRKKAREWVNKSKEDAEKSKGRLQKRTKTQTSKLLQRKGPILARESGSVPGFIMELRSFDAFGTLPKIQKDYNHIIQYYQYILDKDKSVAISTRDNSIMWNMARGEVSFVVWLYSVVLIRDGMKGEFNSEEIQLCEFFVSAEQVQPPDIPYYPVSESNMLPLNLVLEATALTESNTKGLPLLRGPLHTILYQLHQLGLVCARFPSSADINSLVAGPLYDTEYALLEVLASQKQAESAVIEIEILLAATLQLYLWVGPRKMRPQVRLCSLLASRVASALLLFVPAPDERSDSVCAALSDSSSIAGLRSYESRRHSRSHQLDNLIAWSLALATVVGAAVPISEYQWLKRNFTMHIKVMRLMNDIDGYRSLMASFPKVDGFDWIDLGGLHDQVRREQE</sequence>
<evidence type="ECO:0000313" key="3">
    <source>
        <dbReference type="Proteomes" id="UP001140510"/>
    </source>
</evidence>
<keyword evidence="3" id="KW-1185">Reference proteome</keyword>
<comment type="caution">
    <text evidence="2">The sequence shown here is derived from an EMBL/GenBank/DDBJ whole genome shotgun (WGS) entry which is preliminary data.</text>
</comment>
<dbReference type="OrthoDB" id="3796409at2759"/>
<feature type="region of interest" description="Disordered" evidence="1">
    <location>
        <begin position="1"/>
        <end position="26"/>
    </location>
</feature>
<dbReference type="AlphaFoldDB" id="A0A9W8Z5Y8"/>
<evidence type="ECO:0000256" key="1">
    <source>
        <dbReference type="SAM" id="MobiDB-lite"/>
    </source>
</evidence>
<proteinExistence type="predicted"/>
<name>A0A9W8Z5Y8_9PLEO</name>
<reference evidence="2" key="1">
    <citation type="submission" date="2022-10" db="EMBL/GenBank/DDBJ databases">
        <title>Tapping the CABI collections for fungal endophytes: first genome assemblies for Collariella, Neodidymelliopsis, Ascochyta clinopodiicola, Didymella pomorum, Didymosphaeria variabile, Neocosmospora piperis and Neocucurbitaria cava.</title>
        <authorList>
            <person name="Hill R."/>
        </authorList>
    </citation>
    <scope>NUCLEOTIDE SEQUENCE</scope>
    <source>
        <strain evidence="2">IMI 355091</strain>
    </source>
</reference>
<accession>A0A9W8Z5Y8</accession>
<feature type="compositionally biased region" description="Polar residues" evidence="1">
    <location>
        <begin position="10"/>
        <end position="23"/>
    </location>
</feature>
<dbReference type="Proteomes" id="UP001140510">
    <property type="component" value="Unassembled WGS sequence"/>
</dbReference>
<feature type="region of interest" description="Disordered" evidence="1">
    <location>
        <begin position="45"/>
        <end position="82"/>
    </location>
</feature>
<feature type="compositionally biased region" description="Basic and acidic residues" evidence="1">
    <location>
        <begin position="53"/>
        <end position="67"/>
    </location>
</feature>
<protein>
    <submittedName>
        <fullName evidence="2">Uncharacterized protein</fullName>
    </submittedName>
</protein>